<gene>
    <name evidence="3" type="ORF">C4544_01340</name>
</gene>
<comment type="caution">
    <text evidence="3">The sequence shown here is derived from an EMBL/GenBank/DDBJ whole genome shotgun (WGS) entry which is preliminary data.</text>
</comment>
<dbReference type="Gene3D" id="3.40.50.2000">
    <property type="entry name" value="Glycogen Phosphorylase B"/>
    <property type="match status" value="2"/>
</dbReference>
<evidence type="ECO:0000313" key="3">
    <source>
        <dbReference type="EMBL" id="RJO61910.1"/>
    </source>
</evidence>
<reference evidence="3 4" key="1">
    <citation type="journal article" date="2017" name="ISME J.">
        <title>Energy and carbon metabolisms in a deep terrestrial subsurface fluid microbial community.</title>
        <authorList>
            <person name="Momper L."/>
            <person name="Jungbluth S.P."/>
            <person name="Lee M.D."/>
            <person name="Amend J.P."/>
        </authorList>
    </citation>
    <scope>NUCLEOTIDE SEQUENCE [LARGE SCALE GENOMIC DNA]</scope>
    <source>
        <strain evidence="3">SURF_29</strain>
    </source>
</reference>
<dbReference type="InterPro" id="IPR028098">
    <property type="entry name" value="Glyco_trans_4-like_N"/>
</dbReference>
<evidence type="ECO:0000259" key="1">
    <source>
        <dbReference type="Pfam" id="PF00534"/>
    </source>
</evidence>
<sequence>MSKKPKVCLNLEFFRFMGGIFYKDIGTGLLSSYKNQKVILKRMGVEYTENTKDKEYNILHVNLFGPMSLYLVKRDKRKGRKVIGYAHNSPEDMKDVFRFSNIIAPFFKRWLVYMENQCDIVICPSEYTRKNMANHGVKTPLVAMSNAVDTKKYSFSAEKRAEGRKSYELNKLTVFSVGLVLPRKSPSTLIKMAKKFQDTDFIWFGKIYSGAMVKKLPKSLPKNLRFTGFVDDIITAYCSGDIFVFPSHEENEGMVILEAASMGKPLVVRDIPVYEGWLVHGESCFKAKNQEEFEKYVRMLLKDDNLRKKMGEKALELAQRNSVENIGKKYMKIYSDLLGN</sequence>
<evidence type="ECO:0000313" key="4">
    <source>
        <dbReference type="Proteomes" id="UP000285655"/>
    </source>
</evidence>
<dbReference type="AlphaFoldDB" id="A0A419DFV1"/>
<evidence type="ECO:0000259" key="2">
    <source>
        <dbReference type="Pfam" id="PF13439"/>
    </source>
</evidence>
<dbReference type="PANTHER" id="PTHR45947:SF3">
    <property type="entry name" value="SULFOQUINOVOSYL TRANSFERASE SQD2"/>
    <property type="match status" value="1"/>
</dbReference>
<dbReference type="InterPro" id="IPR001296">
    <property type="entry name" value="Glyco_trans_1"/>
</dbReference>
<dbReference type="GO" id="GO:0016757">
    <property type="term" value="F:glycosyltransferase activity"/>
    <property type="evidence" value="ECO:0007669"/>
    <property type="project" value="InterPro"/>
</dbReference>
<dbReference type="PANTHER" id="PTHR45947">
    <property type="entry name" value="SULFOQUINOVOSYL TRANSFERASE SQD2"/>
    <property type="match status" value="1"/>
</dbReference>
<feature type="domain" description="Glycosyl transferase family 1" evidence="1">
    <location>
        <begin position="170"/>
        <end position="314"/>
    </location>
</feature>
<feature type="domain" description="Glycosyltransferase subfamily 4-like N-terminal" evidence="2">
    <location>
        <begin position="52"/>
        <end position="151"/>
    </location>
</feature>
<dbReference type="CDD" id="cd03801">
    <property type="entry name" value="GT4_PimA-like"/>
    <property type="match status" value="1"/>
</dbReference>
<keyword evidence="3" id="KW-0808">Transferase</keyword>
<dbReference type="EMBL" id="QZJW01000007">
    <property type="protein sequence ID" value="RJO61910.1"/>
    <property type="molecule type" value="Genomic_DNA"/>
</dbReference>
<protein>
    <submittedName>
        <fullName evidence="3">Glycosyltransferase</fullName>
    </submittedName>
</protein>
<name>A0A419DFV1_9BACT</name>
<dbReference type="InterPro" id="IPR050194">
    <property type="entry name" value="Glycosyltransferase_grp1"/>
</dbReference>
<dbReference type="SUPFAM" id="SSF53756">
    <property type="entry name" value="UDP-Glycosyltransferase/glycogen phosphorylase"/>
    <property type="match status" value="1"/>
</dbReference>
<dbReference type="Pfam" id="PF13439">
    <property type="entry name" value="Glyco_transf_4"/>
    <property type="match status" value="1"/>
</dbReference>
<proteinExistence type="predicted"/>
<organism evidence="3 4">
    <name type="scientific">candidate division WS5 bacterium</name>
    <dbReference type="NCBI Taxonomy" id="2093353"/>
    <lineage>
        <taxon>Bacteria</taxon>
        <taxon>candidate division WS5</taxon>
    </lineage>
</organism>
<accession>A0A419DFV1</accession>
<dbReference type="Pfam" id="PF00534">
    <property type="entry name" value="Glycos_transf_1"/>
    <property type="match status" value="1"/>
</dbReference>
<dbReference type="Proteomes" id="UP000285655">
    <property type="component" value="Unassembled WGS sequence"/>
</dbReference>